<dbReference type="EMBL" id="BAAAFH010000003">
    <property type="protein sequence ID" value="GAA0874238.1"/>
    <property type="molecule type" value="Genomic_DNA"/>
</dbReference>
<proteinExistence type="predicted"/>
<keyword evidence="2" id="KW-1185">Reference proteome</keyword>
<evidence type="ECO:0000313" key="1">
    <source>
        <dbReference type="EMBL" id="GAA0874238.1"/>
    </source>
</evidence>
<dbReference type="Gene3D" id="1.10.1200.10">
    <property type="entry name" value="ACP-like"/>
    <property type="match status" value="1"/>
</dbReference>
<reference evidence="1 2" key="1">
    <citation type="journal article" date="2019" name="Int. J. Syst. Evol. Microbiol.">
        <title>The Global Catalogue of Microorganisms (GCM) 10K type strain sequencing project: providing services to taxonomists for standard genome sequencing and annotation.</title>
        <authorList>
            <consortium name="The Broad Institute Genomics Platform"/>
            <consortium name="The Broad Institute Genome Sequencing Center for Infectious Disease"/>
            <person name="Wu L."/>
            <person name="Ma J."/>
        </authorList>
    </citation>
    <scope>NUCLEOTIDE SEQUENCE [LARGE SCALE GENOMIC DNA]</scope>
    <source>
        <strain evidence="1 2">JCM 16083</strain>
    </source>
</reference>
<organism evidence="1 2">
    <name type="scientific">Wandonia haliotis</name>
    <dbReference type="NCBI Taxonomy" id="574963"/>
    <lineage>
        <taxon>Bacteria</taxon>
        <taxon>Pseudomonadati</taxon>
        <taxon>Bacteroidota</taxon>
        <taxon>Flavobacteriia</taxon>
        <taxon>Flavobacteriales</taxon>
        <taxon>Crocinitomicaceae</taxon>
        <taxon>Wandonia</taxon>
    </lineage>
</organism>
<gene>
    <name evidence="1" type="ORF">GCM10009118_06460</name>
</gene>
<comment type="caution">
    <text evidence="1">The sequence shown here is derived from an EMBL/GenBank/DDBJ whole genome shotgun (WGS) entry which is preliminary data.</text>
</comment>
<evidence type="ECO:0000313" key="2">
    <source>
        <dbReference type="Proteomes" id="UP001501126"/>
    </source>
</evidence>
<sequence>MTVVEFTRLLEKEFEDIEEGTLIPSMNYREIPEFSSMHALILIALIDSEFDVLLNGEDLRSVNTIEELFNLVTERL</sequence>
<dbReference type="SUPFAM" id="SSF47336">
    <property type="entry name" value="ACP-like"/>
    <property type="match status" value="1"/>
</dbReference>
<dbReference type="RefSeq" id="WP_343785089.1">
    <property type="nucleotide sequence ID" value="NZ_BAAAFH010000003.1"/>
</dbReference>
<protein>
    <recommendedName>
        <fullName evidence="3">Acyl carrier protein</fullName>
    </recommendedName>
</protein>
<accession>A0ABN1MLS5</accession>
<evidence type="ECO:0008006" key="3">
    <source>
        <dbReference type="Google" id="ProtNLM"/>
    </source>
</evidence>
<dbReference type="Proteomes" id="UP001501126">
    <property type="component" value="Unassembled WGS sequence"/>
</dbReference>
<name>A0ABN1MLS5_9FLAO</name>
<dbReference type="InterPro" id="IPR036736">
    <property type="entry name" value="ACP-like_sf"/>
</dbReference>